<evidence type="ECO:0000256" key="6">
    <source>
        <dbReference type="ARBA" id="ARBA00023002"/>
    </source>
</evidence>
<evidence type="ECO:0000313" key="14">
    <source>
        <dbReference type="Proteomes" id="UP000029725"/>
    </source>
</evidence>
<accession>A0A098VSQ1</accession>
<evidence type="ECO:0000256" key="10">
    <source>
        <dbReference type="ARBA" id="ARBA00044501"/>
    </source>
</evidence>
<feature type="transmembrane region" description="Helical" evidence="12">
    <location>
        <begin position="241"/>
        <end position="265"/>
    </location>
</feature>
<dbReference type="GO" id="GO:0016653">
    <property type="term" value="F:oxidoreductase activity, acting on NAD(P)H, heme protein as acceptor"/>
    <property type="evidence" value="ECO:0007669"/>
    <property type="project" value="TreeGrafter"/>
</dbReference>
<evidence type="ECO:0000256" key="7">
    <source>
        <dbReference type="ARBA" id="ARBA00023004"/>
    </source>
</evidence>
<dbReference type="GO" id="GO:0046872">
    <property type="term" value="F:metal ion binding"/>
    <property type="evidence" value="ECO:0007669"/>
    <property type="project" value="UniProtKB-KW"/>
</dbReference>
<dbReference type="InterPro" id="IPR023754">
    <property type="entry name" value="HemeA_Synthase_type2"/>
</dbReference>
<dbReference type="Proteomes" id="UP000029725">
    <property type="component" value="Unassembled WGS sequence"/>
</dbReference>
<comment type="cofactor">
    <cofactor evidence="1">
        <name>heme b</name>
        <dbReference type="ChEBI" id="CHEBI:60344"/>
    </cofactor>
</comment>
<feature type="transmembrane region" description="Helical" evidence="12">
    <location>
        <begin position="201"/>
        <end position="221"/>
    </location>
</feature>
<dbReference type="RefSeq" id="XP_013238427.1">
    <property type="nucleotide sequence ID" value="XM_013382973.1"/>
</dbReference>
<comment type="caution">
    <text evidence="13">The sequence shown here is derived from an EMBL/GenBank/DDBJ whole genome shotgun (WGS) entry which is preliminary data.</text>
</comment>
<feature type="transmembrane region" description="Helical" evidence="12">
    <location>
        <begin position="87"/>
        <end position="107"/>
    </location>
</feature>
<comment type="pathway">
    <text evidence="10">Porphyrin-containing compound metabolism; heme A biosynthesis; heme A from heme O: step 1/1.</text>
</comment>
<dbReference type="InterPro" id="IPR003780">
    <property type="entry name" value="COX15/CtaA_fam"/>
</dbReference>
<keyword evidence="5 12" id="KW-1133">Transmembrane helix</keyword>
<keyword evidence="8" id="KW-0350">Heme biosynthesis</keyword>
<evidence type="ECO:0000256" key="12">
    <source>
        <dbReference type="SAM" id="Phobius"/>
    </source>
</evidence>
<dbReference type="PANTHER" id="PTHR23289:SF2">
    <property type="entry name" value="CYTOCHROME C OXIDASE ASSEMBLY PROTEIN COX15 HOMOLOG"/>
    <property type="match status" value="1"/>
</dbReference>
<keyword evidence="7" id="KW-0408">Iron</keyword>
<evidence type="ECO:0000313" key="13">
    <source>
        <dbReference type="EMBL" id="KGG52000.1"/>
    </source>
</evidence>
<dbReference type="PANTHER" id="PTHR23289">
    <property type="entry name" value="CYTOCHROME C OXIDASE ASSEMBLY PROTEIN COX15"/>
    <property type="match status" value="1"/>
</dbReference>
<dbReference type="HOGENOM" id="CLU_017627_0_1_1"/>
<reference evidence="13 14" key="1">
    <citation type="submission" date="2014-04" db="EMBL/GenBank/DDBJ databases">
        <title>A new species of microsporidia sheds light on the evolution of extreme parasitism.</title>
        <authorList>
            <person name="Haag K.L."/>
            <person name="James T.Y."/>
            <person name="Larsson R."/>
            <person name="Schaer T.M."/>
            <person name="Refardt D."/>
            <person name="Pombert J.-F."/>
            <person name="Ebert D."/>
        </authorList>
    </citation>
    <scope>NUCLEOTIDE SEQUENCE [LARGE SCALE GENOMIC DNA]</scope>
    <source>
        <strain evidence="13 14">UGP3</strain>
        <tissue evidence="13">Spores</tissue>
    </source>
</reference>
<gene>
    <name evidence="13" type="ORF">DI09_22p250</name>
</gene>
<evidence type="ECO:0000256" key="1">
    <source>
        <dbReference type="ARBA" id="ARBA00001970"/>
    </source>
</evidence>
<sequence>MTRLFPKSSFSLFSNRGGSVFKRSSISPLFYTNGFYTKESYTKKSYTLGFYTNGIFNPYSISVPLENSNFAPIGDISTKKSSSNRPMAYWLFVCAGLVFGVVVVGGITRLTESGLSMVDWSLLHFKPPSSEEEWHSYFEKYKQSPEYILLNDGISLGEFKKIYYMEYSHRMLGRLIGAAFLFPLTYFILTRRKSLSKSTKISLTIIGSLILFQGFLGWYMVKSGLDPEIIEKKAAPRVSHYRLAAHLTTAFAIYLLMLRTGLSLLNPSIMMESSQSIRPRIKDLYAKLNGIVHLVGITAISGAFVAGLDAGLIYNTFPKMGLQWIPDDLFVPNMLPLNNPTFVQFFHRALAISSISYISFVWLYARRRLLPLMETPSSKRIISRALNLLMGAGMAQVGLGIFTLLWIVPVPLAAMHQAGSMVLLTTGSWALYVLKRI</sequence>
<keyword evidence="3 12" id="KW-0812">Transmembrane</keyword>
<dbReference type="AlphaFoldDB" id="A0A098VSQ1"/>
<dbReference type="VEuPathDB" id="MicrosporidiaDB:DI09_22p250"/>
<evidence type="ECO:0000256" key="3">
    <source>
        <dbReference type="ARBA" id="ARBA00022692"/>
    </source>
</evidence>
<evidence type="ECO:0000256" key="11">
    <source>
        <dbReference type="ARBA" id="ARBA00048044"/>
    </source>
</evidence>
<comment type="subcellular location">
    <subcellularLocation>
        <location evidence="2">Membrane</location>
        <topology evidence="2">Multi-pass membrane protein</topology>
    </subcellularLocation>
</comment>
<feature type="transmembrane region" description="Helical" evidence="12">
    <location>
        <begin position="386"/>
        <end position="408"/>
    </location>
</feature>
<dbReference type="Pfam" id="PF02628">
    <property type="entry name" value="COX15-CtaA"/>
    <property type="match status" value="1"/>
</dbReference>
<dbReference type="EMBL" id="JMKJ01000144">
    <property type="protein sequence ID" value="KGG52000.1"/>
    <property type="molecule type" value="Genomic_DNA"/>
</dbReference>
<dbReference type="GeneID" id="25259127"/>
<dbReference type="GO" id="GO:0005743">
    <property type="term" value="C:mitochondrial inner membrane"/>
    <property type="evidence" value="ECO:0007669"/>
    <property type="project" value="TreeGrafter"/>
</dbReference>
<feature type="transmembrane region" description="Helical" evidence="12">
    <location>
        <begin position="286"/>
        <end position="314"/>
    </location>
</feature>
<evidence type="ECO:0000256" key="8">
    <source>
        <dbReference type="ARBA" id="ARBA00023133"/>
    </source>
</evidence>
<evidence type="ECO:0000256" key="5">
    <source>
        <dbReference type="ARBA" id="ARBA00022989"/>
    </source>
</evidence>
<feature type="transmembrane region" description="Helical" evidence="12">
    <location>
        <begin position="345"/>
        <end position="365"/>
    </location>
</feature>
<protein>
    <submittedName>
        <fullName evidence="13">Uncharacterized protein</fullName>
    </submittedName>
</protein>
<dbReference type="GO" id="GO:0120547">
    <property type="term" value="F:heme A synthase activity"/>
    <property type="evidence" value="ECO:0007669"/>
    <property type="project" value="UniProtKB-EC"/>
</dbReference>
<dbReference type="GO" id="GO:0006784">
    <property type="term" value="P:heme A biosynthetic process"/>
    <property type="evidence" value="ECO:0007669"/>
    <property type="project" value="InterPro"/>
</dbReference>
<organism evidence="13 14">
    <name type="scientific">Mitosporidium daphniae</name>
    <dbReference type="NCBI Taxonomy" id="1485682"/>
    <lineage>
        <taxon>Eukaryota</taxon>
        <taxon>Fungi</taxon>
        <taxon>Fungi incertae sedis</taxon>
        <taxon>Microsporidia</taxon>
        <taxon>Mitosporidium</taxon>
    </lineage>
</organism>
<name>A0A098VSQ1_9MICR</name>
<feature type="transmembrane region" description="Helical" evidence="12">
    <location>
        <begin position="414"/>
        <end position="434"/>
    </location>
</feature>
<keyword evidence="9 12" id="KW-0472">Membrane</keyword>
<keyword evidence="6" id="KW-0560">Oxidoreductase</keyword>
<evidence type="ECO:0000256" key="9">
    <source>
        <dbReference type="ARBA" id="ARBA00023136"/>
    </source>
</evidence>
<evidence type="ECO:0000256" key="2">
    <source>
        <dbReference type="ARBA" id="ARBA00004141"/>
    </source>
</evidence>
<proteinExistence type="predicted"/>
<dbReference type="OrthoDB" id="1726137at2759"/>
<evidence type="ECO:0000256" key="4">
    <source>
        <dbReference type="ARBA" id="ARBA00022723"/>
    </source>
</evidence>
<comment type="catalytic activity">
    <reaction evidence="11">
        <text>Fe(II)-heme o + 2 A + H2O = Fe(II)-heme a + 2 AH2</text>
        <dbReference type="Rhea" id="RHEA:63388"/>
        <dbReference type="ChEBI" id="CHEBI:13193"/>
        <dbReference type="ChEBI" id="CHEBI:15377"/>
        <dbReference type="ChEBI" id="CHEBI:17499"/>
        <dbReference type="ChEBI" id="CHEBI:60530"/>
        <dbReference type="ChEBI" id="CHEBI:61715"/>
        <dbReference type="EC" id="1.17.99.9"/>
    </reaction>
    <physiologicalReaction direction="left-to-right" evidence="11">
        <dbReference type="Rhea" id="RHEA:63389"/>
    </physiologicalReaction>
</comment>
<keyword evidence="4" id="KW-0479">Metal-binding</keyword>
<feature type="transmembrane region" description="Helical" evidence="12">
    <location>
        <begin position="171"/>
        <end position="189"/>
    </location>
</feature>
<keyword evidence="14" id="KW-1185">Reference proteome</keyword>